<evidence type="ECO:0000313" key="10">
    <source>
        <dbReference type="Proteomes" id="UP000054771"/>
    </source>
</evidence>
<evidence type="ECO:0000256" key="3">
    <source>
        <dbReference type="ARBA" id="ARBA00022989"/>
    </source>
</evidence>
<feature type="transmembrane region" description="Helical" evidence="7">
    <location>
        <begin position="175"/>
        <end position="195"/>
    </location>
</feature>
<evidence type="ECO:0000259" key="8">
    <source>
        <dbReference type="Pfam" id="PF20684"/>
    </source>
</evidence>
<proteinExistence type="inferred from homology"/>
<gene>
    <name evidence="9" type="ORF">ASPCAL06002</name>
</gene>
<keyword evidence="4 7" id="KW-0472">Membrane</keyword>
<dbReference type="Proteomes" id="UP000054771">
    <property type="component" value="Unassembled WGS sequence"/>
</dbReference>
<dbReference type="EMBL" id="CDMC01000004">
    <property type="protein sequence ID" value="CEL04878.1"/>
    <property type="molecule type" value="Genomic_DNA"/>
</dbReference>
<evidence type="ECO:0000256" key="2">
    <source>
        <dbReference type="ARBA" id="ARBA00022692"/>
    </source>
</evidence>
<dbReference type="STRING" id="454130.A0A0U5G2P8"/>
<organism evidence="9 10">
    <name type="scientific">Aspergillus calidoustus</name>
    <dbReference type="NCBI Taxonomy" id="454130"/>
    <lineage>
        <taxon>Eukaryota</taxon>
        <taxon>Fungi</taxon>
        <taxon>Dikarya</taxon>
        <taxon>Ascomycota</taxon>
        <taxon>Pezizomycotina</taxon>
        <taxon>Eurotiomycetes</taxon>
        <taxon>Eurotiomycetidae</taxon>
        <taxon>Eurotiales</taxon>
        <taxon>Aspergillaceae</taxon>
        <taxon>Aspergillus</taxon>
        <taxon>Aspergillus subgen. Nidulantes</taxon>
    </lineage>
</organism>
<comment type="subcellular location">
    <subcellularLocation>
        <location evidence="1">Membrane</location>
        <topology evidence="1">Multi-pass membrane protein</topology>
    </subcellularLocation>
</comment>
<dbReference type="OMA" id="VWACIEQ"/>
<feature type="transmembrane region" description="Helical" evidence="7">
    <location>
        <begin position="7"/>
        <end position="30"/>
    </location>
</feature>
<keyword evidence="10" id="KW-1185">Reference proteome</keyword>
<feature type="transmembrane region" description="Helical" evidence="7">
    <location>
        <begin position="150"/>
        <end position="169"/>
    </location>
</feature>
<evidence type="ECO:0000256" key="5">
    <source>
        <dbReference type="ARBA" id="ARBA00038359"/>
    </source>
</evidence>
<dbReference type="InterPro" id="IPR052337">
    <property type="entry name" value="SAT4-like"/>
</dbReference>
<sequence>MPLESRSWILLAVSWPLCALSTLLVTLRILVRTHLLRSFGWDDTAILLALLCAIINTILVTISAHCAPRDGPARRRPHSIPGHGIHEMQLALAAVPRHVDELGQGLCGTVSAEDYPKVCADACGLWDQAVHGECWDPQVQRDYAFFQGSASAFSDLVLAVYPLFTIYHLQMPPRLKIALGILPSLGIIAMTAAIIKTINLSCLTSRSDYPWDTVNLVIWIAIEQYLIIVAAFIPPLAPLVNIAQRCSKEDSSSKANLAGTRPGSSTTPKHFFFSPYTSAQADEAMYPLSWARSETASRGMGSGRLSGASGSDNVSRGNGGGSGTGSRTGTASEDPVAVARDGRGILMTTEICVQSEYGGPVGGEGQARRA</sequence>
<dbReference type="Pfam" id="PF20684">
    <property type="entry name" value="Fung_rhodopsin"/>
    <property type="match status" value="1"/>
</dbReference>
<feature type="compositionally biased region" description="Gly residues" evidence="6">
    <location>
        <begin position="317"/>
        <end position="326"/>
    </location>
</feature>
<dbReference type="OrthoDB" id="4682787at2759"/>
<evidence type="ECO:0000256" key="1">
    <source>
        <dbReference type="ARBA" id="ARBA00004141"/>
    </source>
</evidence>
<name>A0A0U5G2P8_ASPCI</name>
<keyword evidence="3 7" id="KW-1133">Transmembrane helix</keyword>
<reference evidence="10" key="1">
    <citation type="journal article" date="2016" name="Genome Announc.">
        <title>Draft genome sequences of fungus Aspergillus calidoustus.</title>
        <authorList>
            <person name="Horn F."/>
            <person name="Linde J."/>
            <person name="Mattern D.J."/>
            <person name="Walther G."/>
            <person name="Guthke R."/>
            <person name="Scherlach K."/>
            <person name="Martin K."/>
            <person name="Brakhage A.A."/>
            <person name="Petzke L."/>
            <person name="Valiante V."/>
        </authorList>
    </citation>
    <scope>NUCLEOTIDE SEQUENCE [LARGE SCALE GENOMIC DNA]</scope>
    <source>
        <strain evidence="10">SF006504</strain>
    </source>
</reference>
<keyword evidence="2 7" id="KW-0812">Transmembrane</keyword>
<feature type="domain" description="Rhodopsin" evidence="8">
    <location>
        <begin position="120"/>
        <end position="240"/>
    </location>
</feature>
<dbReference type="InterPro" id="IPR049326">
    <property type="entry name" value="Rhodopsin_dom_fungi"/>
</dbReference>
<protein>
    <recommendedName>
        <fullName evidence="8">Rhodopsin domain-containing protein</fullName>
    </recommendedName>
</protein>
<evidence type="ECO:0000256" key="6">
    <source>
        <dbReference type="SAM" id="MobiDB-lite"/>
    </source>
</evidence>
<evidence type="ECO:0000256" key="7">
    <source>
        <dbReference type="SAM" id="Phobius"/>
    </source>
</evidence>
<feature type="transmembrane region" description="Helical" evidence="7">
    <location>
        <begin position="216"/>
        <end position="237"/>
    </location>
</feature>
<evidence type="ECO:0000256" key="4">
    <source>
        <dbReference type="ARBA" id="ARBA00023136"/>
    </source>
</evidence>
<evidence type="ECO:0000313" key="9">
    <source>
        <dbReference type="EMBL" id="CEL04878.1"/>
    </source>
</evidence>
<accession>A0A0U5G2P8</accession>
<comment type="similarity">
    <text evidence="5">Belongs to the SAT4 family.</text>
</comment>
<feature type="transmembrane region" description="Helical" evidence="7">
    <location>
        <begin position="45"/>
        <end position="67"/>
    </location>
</feature>
<dbReference type="PANTHER" id="PTHR33048">
    <property type="entry name" value="PTH11-LIKE INTEGRAL MEMBRANE PROTEIN (AFU_ORTHOLOGUE AFUA_5G11245)"/>
    <property type="match status" value="1"/>
</dbReference>
<dbReference type="GO" id="GO:0016020">
    <property type="term" value="C:membrane"/>
    <property type="evidence" value="ECO:0007669"/>
    <property type="project" value="UniProtKB-SubCell"/>
</dbReference>
<feature type="region of interest" description="Disordered" evidence="6">
    <location>
        <begin position="297"/>
        <end position="338"/>
    </location>
</feature>
<dbReference type="PANTHER" id="PTHR33048:SF164">
    <property type="entry name" value="INTEGRAL MEMBRANE PROTEIN-RELATED"/>
    <property type="match status" value="1"/>
</dbReference>
<dbReference type="AlphaFoldDB" id="A0A0U5G2P8"/>